<dbReference type="GO" id="GO:0016740">
    <property type="term" value="F:transferase activity"/>
    <property type="evidence" value="ECO:0007669"/>
    <property type="project" value="UniProtKB-KW"/>
</dbReference>
<dbReference type="Proteomes" id="UP000799772">
    <property type="component" value="Unassembled WGS sequence"/>
</dbReference>
<name>A0A9P4I7G8_9PEZI</name>
<reference evidence="6" key="1">
    <citation type="journal article" date="2020" name="Stud. Mycol.">
        <title>101 Dothideomycetes genomes: a test case for predicting lifestyles and emergence of pathogens.</title>
        <authorList>
            <person name="Haridas S."/>
            <person name="Albert R."/>
            <person name="Binder M."/>
            <person name="Bloem J."/>
            <person name="Labutti K."/>
            <person name="Salamov A."/>
            <person name="Andreopoulos B."/>
            <person name="Baker S."/>
            <person name="Barry K."/>
            <person name="Bills G."/>
            <person name="Bluhm B."/>
            <person name="Cannon C."/>
            <person name="Castanera R."/>
            <person name="Culley D."/>
            <person name="Daum C."/>
            <person name="Ezra D."/>
            <person name="Gonzalez J."/>
            <person name="Henrissat B."/>
            <person name="Kuo A."/>
            <person name="Liang C."/>
            <person name="Lipzen A."/>
            <person name="Lutzoni F."/>
            <person name="Magnuson J."/>
            <person name="Mondo S."/>
            <person name="Nolan M."/>
            <person name="Ohm R."/>
            <person name="Pangilinan J."/>
            <person name="Park H.-J."/>
            <person name="Ramirez L."/>
            <person name="Alfaro M."/>
            <person name="Sun H."/>
            <person name="Tritt A."/>
            <person name="Yoshinaga Y."/>
            <person name="Zwiers L.-H."/>
            <person name="Turgeon B."/>
            <person name="Goodwin S."/>
            <person name="Spatafora J."/>
            <person name="Crous P."/>
            <person name="Grigoriev I."/>
        </authorList>
    </citation>
    <scope>NUCLEOTIDE SEQUENCE</scope>
    <source>
        <strain evidence="6">CBS 133067</strain>
    </source>
</reference>
<dbReference type="OrthoDB" id="2094832at2759"/>
<comment type="caution">
    <text evidence="6">The sequence shown here is derived from an EMBL/GenBank/DDBJ whole genome shotgun (WGS) entry which is preliminary data.</text>
</comment>
<dbReference type="PANTHER" id="PTHR35897">
    <property type="entry name" value="METHYLTRANSFERASE AUSD"/>
    <property type="match status" value="1"/>
</dbReference>
<organism evidence="6 7">
    <name type="scientific">Rhizodiscina lignyota</name>
    <dbReference type="NCBI Taxonomy" id="1504668"/>
    <lineage>
        <taxon>Eukaryota</taxon>
        <taxon>Fungi</taxon>
        <taxon>Dikarya</taxon>
        <taxon>Ascomycota</taxon>
        <taxon>Pezizomycotina</taxon>
        <taxon>Dothideomycetes</taxon>
        <taxon>Pleosporomycetidae</taxon>
        <taxon>Aulographales</taxon>
        <taxon>Rhizodiscinaceae</taxon>
        <taxon>Rhizodiscina</taxon>
    </lineage>
</organism>
<gene>
    <name evidence="6" type="ORF">NA57DRAFT_59386</name>
</gene>
<dbReference type="AlphaFoldDB" id="A0A9P4I7G8"/>
<evidence type="ECO:0000259" key="5">
    <source>
        <dbReference type="Pfam" id="PF13649"/>
    </source>
</evidence>
<keyword evidence="7" id="KW-1185">Reference proteome</keyword>
<dbReference type="InterPro" id="IPR051654">
    <property type="entry name" value="Meroterpenoid_MTases"/>
</dbReference>
<comment type="pathway">
    <text evidence="1">Secondary metabolite biosynthesis.</text>
</comment>
<keyword evidence="2" id="KW-0808">Transferase</keyword>
<evidence type="ECO:0000313" key="7">
    <source>
        <dbReference type="Proteomes" id="UP000799772"/>
    </source>
</evidence>
<evidence type="ECO:0000256" key="2">
    <source>
        <dbReference type="ARBA" id="ARBA00022679"/>
    </source>
</evidence>
<accession>A0A9P4I7G8</accession>
<evidence type="ECO:0000256" key="4">
    <source>
        <dbReference type="ARBA" id="ARBA00038314"/>
    </source>
</evidence>
<dbReference type="PANTHER" id="PTHR35897:SF1">
    <property type="entry name" value="METHYLTRANSFERASE AUSD"/>
    <property type="match status" value="1"/>
</dbReference>
<evidence type="ECO:0000313" key="6">
    <source>
        <dbReference type="EMBL" id="KAF2095369.1"/>
    </source>
</evidence>
<dbReference type="InterPro" id="IPR029063">
    <property type="entry name" value="SAM-dependent_MTases_sf"/>
</dbReference>
<dbReference type="Pfam" id="PF13649">
    <property type="entry name" value="Methyltransf_25"/>
    <property type="match status" value="1"/>
</dbReference>
<dbReference type="Gene3D" id="3.40.50.150">
    <property type="entry name" value="Vaccinia Virus protein VP39"/>
    <property type="match status" value="1"/>
</dbReference>
<protein>
    <recommendedName>
        <fullName evidence="5">Methyltransferase domain-containing protein</fullName>
    </recommendedName>
</protein>
<dbReference type="InterPro" id="IPR041698">
    <property type="entry name" value="Methyltransf_25"/>
</dbReference>
<evidence type="ECO:0000256" key="3">
    <source>
        <dbReference type="ARBA" id="ARBA00022691"/>
    </source>
</evidence>
<keyword evidence="3" id="KW-0949">S-adenosyl-L-methionine</keyword>
<proteinExistence type="inferred from homology"/>
<comment type="similarity">
    <text evidence="4">Belongs to the class I-like SAM-binding methyltransferase superfamily.</text>
</comment>
<evidence type="ECO:0000256" key="1">
    <source>
        <dbReference type="ARBA" id="ARBA00005179"/>
    </source>
</evidence>
<dbReference type="SUPFAM" id="SSF53335">
    <property type="entry name" value="S-adenosyl-L-methionine-dependent methyltransferases"/>
    <property type="match status" value="1"/>
</dbReference>
<feature type="domain" description="Methyltransferase" evidence="5">
    <location>
        <begin position="101"/>
        <end position="202"/>
    </location>
</feature>
<sequence>MAVNEDKKFGNWFKDNPKPNEEWYESDINIHLKGDARSFWEQYTGLKGDALENHLYPLRDKAFGMGEYPCVGTWDFLQYRIPMVVHDYDALITRLKHNEKVLDIGCCFGQVLRHLLVDSGAPSENMYATDLHPQLWELGFELFCDRERMKAHFIAGDVLSISNPLWKLDVKFGIVLAEQFLHLFSWNQNKSILRQLVTNLTKPGTQVIGFQTANVNAQEYKTQWGHMYFHNVESLEKLWKEVGEETGTSWTVDAKLLSVSDAGYPKKFQDWFGSSGRYIFFVITRNED</sequence>
<dbReference type="EMBL" id="ML978131">
    <property type="protein sequence ID" value="KAF2095369.1"/>
    <property type="molecule type" value="Genomic_DNA"/>
</dbReference>
<dbReference type="CDD" id="cd02440">
    <property type="entry name" value="AdoMet_MTases"/>
    <property type="match status" value="1"/>
</dbReference>